<dbReference type="PROSITE" id="PS51900">
    <property type="entry name" value="CB"/>
    <property type="match status" value="1"/>
</dbReference>
<feature type="domain" description="Core-binding (CB)" evidence="6">
    <location>
        <begin position="72"/>
        <end position="155"/>
    </location>
</feature>
<name>A0A7I7MB17_9MYCO</name>
<evidence type="ECO:0000256" key="3">
    <source>
        <dbReference type="ARBA" id="ARBA00023172"/>
    </source>
</evidence>
<dbReference type="InterPro" id="IPR002104">
    <property type="entry name" value="Integrase_catalytic"/>
</dbReference>
<dbReference type="SUPFAM" id="SSF56349">
    <property type="entry name" value="DNA breaking-rejoining enzymes"/>
    <property type="match status" value="1"/>
</dbReference>
<dbReference type="GO" id="GO:0006310">
    <property type="term" value="P:DNA recombination"/>
    <property type="evidence" value="ECO:0007669"/>
    <property type="project" value="UniProtKB-KW"/>
</dbReference>
<dbReference type="GO" id="GO:0003677">
    <property type="term" value="F:DNA binding"/>
    <property type="evidence" value="ECO:0007669"/>
    <property type="project" value="UniProtKB-UniRule"/>
</dbReference>
<dbReference type="InterPro" id="IPR050090">
    <property type="entry name" value="Tyrosine_recombinase_XerCD"/>
</dbReference>
<dbReference type="PROSITE" id="PS51898">
    <property type="entry name" value="TYR_RECOMBINASE"/>
    <property type="match status" value="1"/>
</dbReference>
<gene>
    <name evidence="7" type="ORF">MPSYJ_24680</name>
</gene>
<evidence type="ECO:0000256" key="4">
    <source>
        <dbReference type="PROSITE-ProRule" id="PRU01248"/>
    </source>
</evidence>
<dbReference type="PANTHER" id="PTHR30349:SF64">
    <property type="entry name" value="PROPHAGE INTEGRASE INTD-RELATED"/>
    <property type="match status" value="1"/>
</dbReference>
<dbReference type="PANTHER" id="PTHR30349">
    <property type="entry name" value="PHAGE INTEGRASE-RELATED"/>
    <property type="match status" value="1"/>
</dbReference>
<sequence>MGGKQGRRGWGHVVRMRSKRYQASYVWPLGGPRHYAATTYTAKTDAEHWLGVERRLIERGEWTPPAERAAAATVAGVRLAVYGRQWIEQRKLKPRTRSLYESQLAQLIEPSLGRLPVTSITPARVRGWYAALDGVKVRRNSQAYGLLHSILATAVKDGLLATNPCQIEGAMNTHRRREPVILSVPDMARLAEAAPDNRRALILLAAWCGLRWGEVAELRRRDLSEGCKILTVARSVTRRDGVTRVDTPKTTKPRKVVLPPHIREAVKHHLDVHVTPDADALLFPNGKGEHLNDKVFADSVFRPALKAIEREGVRVHDLRHFAGTQTARVGNLVETMSRLGHTTAKASLLYQQQVDGRDAVIADALSKLAEIEAKAHLN</sequence>
<dbReference type="Gene3D" id="1.10.443.10">
    <property type="entry name" value="Intergrase catalytic core"/>
    <property type="match status" value="1"/>
</dbReference>
<evidence type="ECO:0000313" key="7">
    <source>
        <dbReference type="EMBL" id="BBX69007.1"/>
    </source>
</evidence>
<protein>
    <submittedName>
        <fullName evidence="7">Putative prophage phiRv2 integrase</fullName>
    </submittedName>
</protein>
<keyword evidence="2 4" id="KW-0238">DNA-binding</keyword>
<accession>A0A7I7MB17</accession>
<dbReference type="InterPro" id="IPR010998">
    <property type="entry name" value="Integrase_recombinase_N"/>
</dbReference>
<evidence type="ECO:0000313" key="8">
    <source>
        <dbReference type="Proteomes" id="UP000466514"/>
    </source>
</evidence>
<evidence type="ECO:0000259" key="6">
    <source>
        <dbReference type="PROSITE" id="PS51900"/>
    </source>
</evidence>
<dbReference type="Pfam" id="PF00589">
    <property type="entry name" value="Phage_integrase"/>
    <property type="match status" value="1"/>
</dbReference>
<dbReference type="Gene3D" id="1.10.150.130">
    <property type="match status" value="1"/>
</dbReference>
<dbReference type="Proteomes" id="UP000466514">
    <property type="component" value="Chromosome"/>
</dbReference>
<comment type="similarity">
    <text evidence="1">Belongs to the 'phage' integrase family.</text>
</comment>
<dbReference type="EMBL" id="AP022574">
    <property type="protein sequence ID" value="BBX69007.1"/>
    <property type="molecule type" value="Genomic_DNA"/>
</dbReference>
<dbReference type="InterPro" id="IPR058717">
    <property type="entry name" value="Phage_L5_Integrase_N"/>
</dbReference>
<evidence type="ECO:0000256" key="2">
    <source>
        <dbReference type="ARBA" id="ARBA00023125"/>
    </source>
</evidence>
<dbReference type="CDD" id="cd00397">
    <property type="entry name" value="DNA_BRE_C"/>
    <property type="match status" value="1"/>
</dbReference>
<dbReference type="InterPro" id="IPR013762">
    <property type="entry name" value="Integrase-like_cat_sf"/>
</dbReference>
<dbReference type="KEGG" id="mpsc:MPSYJ_24680"/>
<feature type="domain" description="Tyr recombinase" evidence="5">
    <location>
        <begin position="177"/>
        <end position="363"/>
    </location>
</feature>
<organism evidence="7 8">
    <name type="scientific">Mycolicibacterium psychrotolerans</name>
    <dbReference type="NCBI Taxonomy" id="216929"/>
    <lineage>
        <taxon>Bacteria</taxon>
        <taxon>Bacillati</taxon>
        <taxon>Actinomycetota</taxon>
        <taxon>Actinomycetes</taxon>
        <taxon>Mycobacteriales</taxon>
        <taxon>Mycobacteriaceae</taxon>
        <taxon>Mycolicibacterium</taxon>
    </lineage>
</organism>
<dbReference type="InterPro" id="IPR044068">
    <property type="entry name" value="CB"/>
</dbReference>
<proteinExistence type="inferred from homology"/>
<dbReference type="InterPro" id="IPR011010">
    <property type="entry name" value="DNA_brk_join_enz"/>
</dbReference>
<keyword evidence="3" id="KW-0233">DNA recombination</keyword>
<evidence type="ECO:0000259" key="5">
    <source>
        <dbReference type="PROSITE" id="PS51898"/>
    </source>
</evidence>
<dbReference type="AlphaFoldDB" id="A0A7I7MB17"/>
<evidence type="ECO:0000256" key="1">
    <source>
        <dbReference type="ARBA" id="ARBA00008857"/>
    </source>
</evidence>
<dbReference type="RefSeq" id="WP_163722586.1">
    <property type="nucleotide sequence ID" value="NZ_AP022574.1"/>
</dbReference>
<keyword evidence="8" id="KW-1185">Reference proteome</keyword>
<dbReference type="Pfam" id="PF26003">
    <property type="entry name" value="Integrase_N_phage"/>
    <property type="match status" value="1"/>
</dbReference>
<reference evidence="7 8" key="1">
    <citation type="journal article" date="2019" name="Emerg. Microbes Infect.">
        <title>Comprehensive subspecies identification of 175 nontuberculous mycobacteria species based on 7547 genomic profiles.</title>
        <authorList>
            <person name="Matsumoto Y."/>
            <person name="Kinjo T."/>
            <person name="Motooka D."/>
            <person name="Nabeya D."/>
            <person name="Jung N."/>
            <person name="Uechi K."/>
            <person name="Horii T."/>
            <person name="Iida T."/>
            <person name="Fujita J."/>
            <person name="Nakamura S."/>
        </authorList>
    </citation>
    <scope>NUCLEOTIDE SEQUENCE [LARGE SCALE GENOMIC DNA]</scope>
    <source>
        <strain evidence="7 8">JCM 13323</strain>
    </source>
</reference>
<dbReference type="GO" id="GO:0015074">
    <property type="term" value="P:DNA integration"/>
    <property type="evidence" value="ECO:0007669"/>
    <property type="project" value="InterPro"/>
</dbReference>